<feature type="transmembrane region" description="Helical" evidence="1">
    <location>
        <begin position="18"/>
        <end position="35"/>
    </location>
</feature>
<keyword evidence="1" id="KW-0812">Transmembrane</keyword>
<dbReference type="EMBL" id="PIOD01000014">
    <property type="protein sequence ID" value="RDW17284.1"/>
    <property type="molecule type" value="Genomic_DNA"/>
</dbReference>
<evidence type="ECO:0000313" key="3">
    <source>
        <dbReference type="Proteomes" id="UP000256520"/>
    </source>
</evidence>
<feature type="transmembrane region" description="Helical" evidence="1">
    <location>
        <begin position="155"/>
        <end position="175"/>
    </location>
</feature>
<comment type="caution">
    <text evidence="2">The sequence shown here is derived from an EMBL/GenBank/DDBJ whole genome shotgun (WGS) entry which is preliminary data.</text>
</comment>
<reference evidence="3" key="1">
    <citation type="submission" date="2017-11" db="EMBL/GenBank/DDBJ databases">
        <authorList>
            <person name="Zhu W."/>
        </authorList>
    </citation>
    <scope>NUCLEOTIDE SEQUENCE [LARGE SCALE GENOMIC DNA]</scope>
    <source>
        <strain evidence="3">CAU 1051</strain>
    </source>
</reference>
<sequence length="235" mass="26678">MKALIKFSLHDYLRSHKYFPPISTFIILILIYYSYRPNPIIDSYAVTAMILYIISAWLCISVLSLDPPVQRQLMVLHIGGENRYYLSKIISVLLISIILTVYAFIYPIIFGMFDESVTLTIGLVSLVNHVFLSILGISIASLFSKIITENAINSYGGLALTIIISFAALGVYDALPSYLKNIVWIIPPATSTQTPLINWNGENVLDLYLFPFIWIIIYSLIVLYLFIKLAKRIQK</sequence>
<keyword evidence="3" id="KW-1185">Reference proteome</keyword>
<keyword evidence="1" id="KW-1133">Transmembrane helix</keyword>
<name>A0A3D8PMT0_9BACI</name>
<dbReference type="RefSeq" id="WP_115750295.1">
    <property type="nucleotide sequence ID" value="NZ_PIOD01000014.1"/>
</dbReference>
<dbReference type="OrthoDB" id="1936187at2"/>
<proteinExistence type="predicted"/>
<accession>A0A3D8PMT0</accession>
<protein>
    <submittedName>
        <fullName evidence="2">Uncharacterized protein</fullName>
    </submittedName>
</protein>
<feature type="transmembrane region" description="Helical" evidence="1">
    <location>
        <begin position="121"/>
        <end position="143"/>
    </location>
</feature>
<keyword evidence="1" id="KW-0472">Membrane</keyword>
<evidence type="ECO:0000256" key="1">
    <source>
        <dbReference type="SAM" id="Phobius"/>
    </source>
</evidence>
<evidence type="ECO:0000313" key="2">
    <source>
        <dbReference type="EMBL" id="RDW17284.1"/>
    </source>
</evidence>
<feature type="transmembrane region" description="Helical" evidence="1">
    <location>
        <begin position="41"/>
        <end position="65"/>
    </location>
</feature>
<organism evidence="2 3">
    <name type="scientific">Oceanobacillus chungangensis</name>
    <dbReference type="NCBI Taxonomy" id="1229152"/>
    <lineage>
        <taxon>Bacteria</taxon>
        <taxon>Bacillati</taxon>
        <taxon>Bacillota</taxon>
        <taxon>Bacilli</taxon>
        <taxon>Bacillales</taxon>
        <taxon>Bacillaceae</taxon>
        <taxon>Oceanobacillus</taxon>
    </lineage>
</organism>
<gene>
    <name evidence="2" type="ORF">CWR45_12895</name>
</gene>
<feature type="transmembrane region" description="Helical" evidence="1">
    <location>
        <begin position="85"/>
        <end position="109"/>
    </location>
</feature>
<feature type="transmembrane region" description="Helical" evidence="1">
    <location>
        <begin position="208"/>
        <end position="227"/>
    </location>
</feature>
<dbReference type="Proteomes" id="UP000256520">
    <property type="component" value="Unassembled WGS sequence"/>
</dbReference>
<dbReference type="AlphaFoldDB" id="A0A3D8PMT0"/>